<dbReference type="SUPFAM" id="SSF63737">
    <property type="entry name" value="Leukotriene A4 hydrolase N-terminal domain"/>
    <property type="match status" value="1"/>
</dbReference>
<feature type="domain" description="Aminopeptidase N-like N-terminal" evidence="15">
    <location>
        <begin position="23"/>
        <end position="206"/>
    </location>
</feature>
<dbReference type="STRING" id="418985.A0A1V9X2D6"/>
<feature type="non-terminal residue" evidence="16">
    <location>
        <position position="756"/>
    </location>
</feature>
<dbReference type="GO" id="GO:0005886">
    <property type="term" value="C:plasma membrane"/>
    <property type="evidence" value="ECO:0007669"/>
    <property type="project" value="UniProtKB-SubCell"/>
</dbReference>
<dbReference type="GO" id="GO:0042277">
    <property type="term" value="F:peptide binding"/>
    <property type="evidence" value="ECO:0007669"/>
    <property type="project" value="TreeGrafter"/>
</dbReference>
<dbReference type="Pfam" id="PF01433">
    <property type="entry name" value="Peptidase_M1"/>
    <property type="match status" value="1"/>
</dbReference>
<evidence type="ECO:0000259" key="14">
    <source>
        <dbReference type="Pfam" id="PF11838"/>
    </source>
</evidence>
<gene>
    <name evidence="16" type="ORF">BIW11_13328</name>
</gene>
<protein>
    <recommendedName>
        <fullName evidence="12">Aminopeptidase</fullName>
        <ecNumber evidence="12">3.4.11.-</ecNumber>
    </recommendedName>
</protein>
<dbReference type="FunCoup" id="A0A1V9X2D6">
    <property type="interactions" value="1425"/>
</dbReference>
<dbReference type="EMBL" id="MNPL01027532">
    <property type="protein sequence ID" value="OQR67759.1"/>
    <property type="molecule type" value="Genomic_DNA"/>
</dbReference>
<evidence type="ECO:0000256" key="9">
    <source>
        <dbReference type="PIRSR" id="PIRSR634016-1"/>
    </source>
</evidence>
<evidence type="ECO:0000256" key="3">
    <source>
        <dbReference type="ARBA" id="ARBA00022438"/>
    </source>
</evidence>
<organism evidence="16 17">
    <name type="scientific">Tropilaelaps mercedesae</name>
    <dbReference type="NCBI Taxonomy" id="418985"/>
    <lineage>
        <taxon>Eukaryota</taxon>
        <taxon>Metazoa</taxon>
        <taxon>Ecdysozoa</taxon>
        <taxon>Arthropoda</taxon>
        <taxon>Chelicerata</taxon>
        <taxon>Arachnida</taxon>
        <taxon>Acari</taxon>
        <taxon>Parasitiformes</taxon>
        <taxon>Mesostigmata</taxon>
        <taxon>Gamasina</taxon>
        <taxon>Dermanyssoidea</taxon>
        <taxon>Laelapidae</taxon>
        <taxon>Tropilaelaps</taxon>
    </lineage>
</organism>
<evidence type="ECO:0000256" key="1">
    <source>
        <dbReference type="ARBA" id="ARBA00004609"/>
    </source>
</evidence>
<name>A0A1V9X2D6_9ACAR</name>
<dbReference type="PRINTS" id="PR00756">
    <property type="entry name" value="ALADIPTASE"/>
</dbReference>
<dbReference type="AlphaFoldDB" id="A0A1V9X2D6"/>
<dbReference type="GO" id="GO:0005737">
    <property type="term" value="C:cytoplasm"/>
    <property type="evidence" value="ECO:0007669"/>
    <property type="project" value="TreeGrafter"/>
</dbReference>
<evidence type="ECO:0000313" key="17">
    <source>
        <dbReference type="Proteomes" id="UP000192247"/>
    </source>
</evidence>
<evidence type="ECO:0000256" key="5">
    <source>
        <dbReference type="ARBA" id="ARBA00022723"/>
    </source>
</evidence>
<evidence type="ECO:0000256" key="8">
    <source>
        <dbReference type="ARBA" id="ARBA00023049"/>
    </source>
</evidence>
<sequence>QPLPADPSEPEARQALRLPKTVVPSYYKLSLKIDLDKCDFTGVAEVDVTVNDSTTSILLNSVGLAIINGEFNCGKEKIPVKDIREKEDEKIEFLMEAPVQKGFGVLRYSFWGSLSDDLRGFYRCNGKNEKGQLMNFASTNFESADARRAFPCWDEPAIKAVFEVTLTIQKAYLALSNMPVADEQDAAEEGWRVIRFEPTPKMSTYLVCFVIGKFDYVEAMSARKIRMRVYTPIGKKQQGSYALQAAVKAIDFYEEYFSVPYPLKKADLIAIPDFSPGAMENWGLITFREASILYDPQQTSTVHRQWISLVVAHEIAHQWFGNLVTMEWWTYLWLNEGFAQFMESFSVSHFAPELDILSQFAANTLSRALELDALDNSHPIEVEVDSPAEVDEIFDAISYKKGACVIRMLYNYIGDEKFREGMSAYLREHAYGTTTSDDLWKALAQTSGLPIVDVMHSWVKQKGFPLVRVKSRKSGLDLILELKQEKFFTSAEKSKTGSPQLWKIPVFVGAEGLKDQIALLTEPKMEVEIVEGAKAAWIHINHGASGVFRVYYDPPMLQALIPAVRNRSISSMDRFILHSDQLALVEAGYASMKVLLELTDAYADELDYSVWTSISTMMSKLELLLGNDSAMLKKLYAFGKKLYTRIFKRLGWDLKDDDKPATAMLRSLVLGKMVRFGDEEVIKEAQKRFNLHVSGKTELAADLRMSVYRAVAQTADKNPDSWEQLIRIYQTAQLQEEANRVAIALGAVQTRDLLLK</sequence>
<dbReference type="OrthoDB" id="275509at2759"/>
<keyword evidence="4 12" id="KW-0645">Protease</keyword>
<evidence type="ECO:0000259" key="13">
    <source>
        <dbReference type="Pfam" id="PF01433"/>
    </source>
</evidence>
<feature type="active site" description="Proton acceptor" evidence="9">
    <location>
        <position position="314"/>
    </location>
</feature>
<keyword evidence="5 10" id="KW-0479">Metal-binding</keyword>
<feature type="domain" description="Peptidase M1 membrane alanine aminopeptidase" evidence="13">
    <location>
        <begin position="241"/>
        <end position="458"/>
    </location>
</feature>
<keyword evidence="7 10" id="KW-0862">Zinc</keyword>
<evidence type="ECO:0000259" key="15">
    <source>
        <dbReference type="Pfam" id="PF17900"/>
    </source>
</evidence>
<keyword evidence="6 12" id="KW-0378">Hydrolase</keyword>
<dbReference type="SUPFAM" id="SSF55486">
    <property type="entry name" value="Metalloproteases ('zincins'), catalytic domain"/>
    <property type="match status" value="1"/>
</dbReference>
<keyword evidence="17" id="KW-1185">Reference proteome</keyword>
<comment type="subcellular location">
    <subcellularLocation>
        <location evidence="1">Cell membrane</location>
        <topology evidence="1">Lipid-anchor</topology>
        <topology evidence="1">GPI-anchor</topology>
    </subcellularLocation>
</comment>
<evidence type="ECO:0000256" key="10">
    <source>
        <dbReference type="PIRSR" id="PIRSR634016-3"/>
    </source>
</evidence>
<dbReference type="GO" id="GO:0043171">
    <property type="term" value="P:peptide catabolic process"/>
    <property type="evidence" value="ECO:0007669"/>
    <property type="project" value="TreeGrafter"/>
</dbReference>
<evidence type="ECO:0000256" key="7">
    <source>
        <dbReference type="ARBA" id="ARBA00022833"/>
    </source>
</evidence>
<dbReference type="FunFam" id="1.10.390.10:FF:000001">
    <property type="entry name" value="Aminopeptidase"/>
    <property type="match status" value="1"/>
</dbReference>
<dbReference type="InterPro" id="IPR024571">
    <property type="entry name" value="ERAP1-like_C_dom"/>
</dbReference>
<dbReference type="InterPro" id="IPR027268">
    <property type="entry name" value="Peptidase_M4/M1_CTD_sf"/>
</dbReference>
<proteinExistence type="inferred from homology"/>
<dbReference type="GO" id="GO:0008270">
    <property type="term" value="F:zinc ion binding"/>
    <property type="evidence" value="ECO:0007669"/>
    <property type="project" value="UniProtKB-UniRule"/>
</dbReference>
<comment type="cofactor">
    <cofactor evidence="10 12">
        <name>Zn(2+)</name>
        <dbReference type="ChEBI" id="CHEBI:29105"/>
    </cofactor>
    <text evidence="10 12">Binds 1 zinc ion per subunit.</text>
</comment>
<dbReference type="Gene3D" id="1.25.50.20">
    <property type="match status" value="1"/>
</dbReference>
<dbReference type="GO" id="GO:0006508">
    <property type="term" value="P:proteolysis"/>
    <property type="evidence" value="ECO:0007669"/>
    <property type="project" value="UniProtKB-KW"/>
</dbReference>
<dbReference type="InterPro" id="IPR050344">
    <property type="entry name" value="Peptidase_M1_aminopeptidases"/>
</dbReference>
<dbReference type="PANTHER" id="PTHR11533">
    <property type="entry name" value="PROTEASE M1 ZINC METALLOPROTEASE"/>
    <property type="match status" value="1"/>
</dbReference>
<comment type="caution">
    <text evidence="16">The sequence shown here is derived from an EMBL/GenBank/DDBJ whole genome shotgun (WGS) entry which is preliminary data.</text>
</comment>
<dbReference type="InterPro" id="IPR045357">
    <property type="entry name" value="Aminopeptidase_N-like_N"/>
</dbReference>
<keyword evidence="8 12" id="KW-0482">Metalloprotease</keyword>
<dbReference type="Gene3D" id="2.60.40.1730">
    <property type="entry name" value="tricorn interacting facor f3 domain"/>
    <property type="match status" value="1"/>
</dbReference>
<feature type="domain" description="ERAP1-like C-terminal" evidence="14">
    <location>
        <begin position="537"/>
        <end position="754"/>
    </location>
</feature>
<dbReference type="InterPro" id="IPR014782">
    <property type="entry name" value="Peptidase_M1_dom"/>
</dbReference>
<evidence type="ECO:0000313" key="16">
    <source>
        <dbReference type="EMBL" id="OQR67759.1"/>
    </source>
</evidence>
<feature type="binding site" evidence="10">
    <location>
        <position position="313"/>
    </location>
    <ligand>
        <name>Zn(2+)</name>
        <dbReference type="ChEBI" id="CHEBI:29105"/>
        <note>catalytic</note>
    </ligand>
</feature>
<dbReference type="InParanoid" id="A0A1V9X2D6"/>
<dbReference type="CDD" id="cd09601">
    <property type="entry name" value="M1_APN-Q_like"/>
    <property type="match status" value="1"/>
</dbReference>
<feature type="site" description="Transition state stabilizer" evidence="11">
    <location>
        <position position="399"/>
    </location>
</feature>
<feature type="binding site" evidence="10">
    <location>
        <position position="317"/>
    </location>
    <ligand>
        <name>Zn(2+)</name>
        <dbReference type="ChEBI" id="CHEBI:29105"/>
        <note>catalytic</note>
    </ligand>
</feature>
<dbReference type="PANTHER" id="PTHR11533:SF174">
    <property type="entry name" value="PUROMYCIN-SENSITIVE AMINOPEPTIDASE-RELATED"/>
    <property type="match status" value="1"/>
</dbReference>
<dbReference type="EC" id="3.4.11.-" evidence="12"/>
<dbReference type="InterPro" id="IPR042097">
    <property type="entry name" value="Aminopeptidase_N-like_N_sf"/>
</dbReference>
<keyword evidence="3 12" id="KW-0031">Aminopeptidase</keyword>
<dbReference type="Pfam" id="PF11838">
    <property type="entry name" value="ERAP1_C"/>
    <property type="match status" value="1"/>
</dbReference>
<dbReference type="GO" id="GO:0005615">
    <property type="term" value="C:extracellular space"/>
    <property type="evidence" value="ECO:0007669"/>
    <property type="project" value="TreeGrafter"/>
</dbReference>
<evidence type="ECO:0000256" key="11">
    <source>
        <dbReference type="PIRSR" id="PIRSR634016-4"/>
    </source>
</evidence>
<reference evidence="16 17" key="1">
    <citation type="journal article" date="2017" name="Gigascience">
        <title>Draft genome of the honey bee ectoparasitic mite, Tropilaelaps mercedesae, is shaped by the parasitic life history.</title>
        <authorList>
            <person name="Dong X."/>
            <person name="Armstrong S.D."/>
            <person name="Xia D."/>
            <person name="Makepeace B.L."/>
            <person name="Darby A.C."/>
            <person name="Kadowaki T."/>
        </authorList>
    </citation>
    <scope>NUCLEOTIDE SEQUENCE [LARGE SCALE GENOMIC DNA]</scope>
    <source>
        <strain evidence="16">Wuxi-XJTLU</strain>
    </source>
</reference>
<dbReference type="Gene3D" id="1.10.390.10">
    <property type="entry name" value="Neutral Protease Domain 2"/>
    <property type="match status" value="1"/>
</dbReference>
<dbReference type="InterPro" id="IPR034016">
    <property type="entry name" value="M1_APN-typ"/>
</dbReference>
<dbReference type="Proteomes" id="UP000192247">
    <property type="component" value="Unassembled WGS sequence"/>
</dbReference>
<dbReference type="GO" id="GO:0070006">
    <property type="term" value="F:metalloaminopeptidase activity"/>
    <property type="evidence" value="ECO:0007669"/>
    <property type="project" value="TreeGrafter"/>
</dbReference>
<evidence type="ECO:0000256" key="6">
    <source>
        <dbReference type="ARBA" id="ARBA00022801"/>
    </source>
</evidence>
<feature type="binding site" evidence="10">
    <location>
        <position position="336"/>
    </location>
    <ligand>
        <name>Zn(2+)</name>
        <dbReference type="ChEBI" id="CHEBI:29105"/>
        <note>catalytic</note>
    </ligand>
</feature>
<dbReference type="InterPro" id="IPR001930">
    <property type="entry name" value="Peptidase_M1"/>
</dbReference>
<feature type="non-terminal residue" evidence="16">
    <location>
        <position position="1"/>
    </location>
</feature>
<evidence type="ECO:0000256" key="12">
    <source>
        <dbReference type="RuleBase" id="RU364040"/>
    </source>
</evidence>
<accession>A0A1V9X2D6</accession>
<evidence type="ECO:0000256" key="2">
    <source>
        <dbReference type="ARBA" id="ARBA00010136"/>
    </source>
</evidence>
<evidence type="ECO:0000256" key="4">
    <source>
        <dbReference type="ARBA" id="ARBA00022670"/>
    </source>
</evidence>
<dbReference type="Gene3D" id="2.60.40.1910">
    <property type="match status" value="1"/>
</dbReference>
<dbReference type="Pfam" id="PF17900">
    <property type="entry name" value="Peptidase_M1_N"/>
    <property type="match status" value="1"/>
</dbReference>
<comment type="similarity">
    <text evidence="2 12">Belongs to the peptidase M1 family.</text>
</comment>